<dbReference type="SMART" id="SM00312">
    <property type="entry name" value="PX"/>
    <property type="match status" value="1"/>
</dbReference>
<feature type="domain" description="PX" evidence="9">
    <location>
        <begin position="2"/>
        <end position="116"/>
    </location>
</feature>
<comment type="caution">
    <text evidence="11">The sequence shown here is derived from an EMBL/GenBank/DDBJ whole genome shotgun (WGS) entry which is preliminary data.</text>
</comment>
<feature type="domain" description="GH18" evidence="10">
    <location>
        <begin position="145"/>
        <end position="518"/>
    </location>
</feature>
<evidence type="ECO:0000256" key="7">
    <source>
        <dbReference type="RuleBase" id="RU000489"/>
    </source>
</evidence>
<keyword evidence="5 7" id="KW-0326">Glycosidase</keyword>
<dbReference type="InterPro" id="IPR001683">
    <property type="entry name" value="PX_dom"/>
</dbReference>
<reference evidence="11" key="2">
    <citation type="submission" date="2021-10" db="EMBL/GenBank/DDBJ databases">
        <title>Phylogenomics reveals ancestral predisposition of the termite-cultivated fungus Termitomyces towards a domesticated lifestyle.</title>
        <authorList>
            <person name="Auxier B."/>
            <person name="Grum-Grzhimaylo A."/>
            <person name="Cardenas M.E."/>
            <person name="Lodge J.D."/>
            <person name="Laessoe T."/>
            <person name="Pedersen O."/>
            <person name="Smith M.E."/>
            <person name="Kuyper T.W."/>
            <person name="Franco-Molano E.A."/>
            <person name="Baroni T.J."/>
            <person name="Aanen D.K."/>
        </authorList>
    </citation>
    <scope>NUCLEOTIDE SEQUENCE</scope>
    <source>
        <strain evidence="11">AP01</strain>
        <tissue evidence="11">Mycelium</tissue>
    </source>
</reference>
<gene>
    <name evidence="11" type="ORF">DXG03_006849</name>
</gene>
<dbReference type="PROSITE" id="PS50195">
    <property type="entry name" value="PX"/>
    <property type="match status" value="1"/>
</dbReference>
<dbReference type="PANTHER" id="PTHR11177">
    <property type="entry name" value="CHITINASE"/>
    <property type="match status" value="1"/>
</dbReference>
<dbReference type="PANTHER" id="PTHR11177:SF317">
    <property type="entry name" value="CHITINASE 12-RELATED"/>
    <property type="match status" value="1"/>
</dbReference>
<evidence type="ECO:0000256" key="1">
    <source>
        <dbReference type="ARBA" id="ARBA00000822"/>
    </source>
</evidence>
<comment type="catalytic activity">
    <reaction evidence="1">
        <text>Random endo-hydrolysis of N-acetyl-beta-D-glucosaminide (1-&gt;4)-beta-linkages in chitin and chitodextrins.</text>
        <dbReference type="EC" id="3.2.1.14"/>
    </reaction>
</comment>
<dbReference type="InterPro" id="IPR050314">
    <property type="entry name" value="Glycosyl_Hydrlase_18"/>
</dbReference>
<keyword evidence="4" id="KW-0119">Carbohydrate metabolism</keyword>
<dbReference type="GO" id="GO:0008061">
    <property type="term" value="F:chitin binding"/>
    <property type="evidence" value="ECO:0007669"/>
    <property type="project" value="InterPro"/>
</dbReference>
<keyword evidence="2 7" id="KW-0378">Hydrolase</keyword>
<dbReference type="GO" id="GO:0000272">
    <property type="term" value="P:polysaccharide catabolic process"/>
    <property type="evidence" value="ECO:0007669"/>
    <property type="project" value="UniProtKB-KW"/>
</dbReference>
<dbReference type="SMART" id="SM00636">
    <property type="entry name" value="Glyco_18"/>
    <property type="match status" value="1"/>
</dbReference>
<evidence type="ECO:0000313" key="11">
    <source>
        <dbReference type="EMBL" id="KAG5645132.1"/>
    </source>
</evidence>
<dbReference type="GO" id="GO:0005576">
    <property type="term" value="C:extracellular region"/>
    <property type="evidence" value="ECO:0007669"/>
    <property type="project" value="TreeGrafter"/>
</dbReference>
<evidence type="ECO:0000256" key="6">
    <source>
        <dbReference type="ARBA" id="ARBA00023326"/>
    </source>
</evidence>
<accession>A0A9P7GDR1</accession>
<dbReference type="InterPro" id="IPR001223">
    <property type="entry name" value="Glyco_hydro18_cat"/>
</dbReference>
<keyword evidence="6" id="KW-0624">Polysaccharide degradation</keyword>
<dbReference type="GO" id="GO:0006032">
    <property type="term" value="P:chitin catabolic process"/>
    <property type="evidence" value="ECO:0007669"/>
    <property type="project" value="UniProtKB-KW"/>
</dbReference>
<evidence type="ECO:0000313" key="12">
    <source>
        <dbReference type="Proteomes" id="UP000775547"/>
    </source>
</evidence>
<dbReference type="SUPFAM" id="SSF64268">
    <property type="entry name" value="PX domain"/>
    <property type="match status" value="1"/>
</dbReference>
<dbReference type="InterPro" id="IPR001579">
    <property type="entry name" value="Glyco_hydro_18_chit_AS"/>
</dbReference>
<proteinExistence type="inferred from homology"/>
<dbReference type="PROSITE" id="PS51910">
    <property type="entry name" value="GH18_2"/>
    <property type="match status" value="1"/>
</dbReference>
<dbReference type="Pfam" id="PF00704">
    <property type="entry name" value="Glyco_hydro_18"/>
    <property type="match status" value="1"/>
</dbReference>
<evidence type="ECO:0000256" key="4">
    <source>
        <dbReference type="ARBA" id="ARBA00023277"/>
    </source>
</evidence>
<dbReference type="SUPFAM" id="SSF51445">
    <property type="entry name" value="(Trans)glycosidases"/>
    <property type="match status" value="1"/>
</dbReference>
<protein>
    <recommendedName>
        <fullName evidence="13">Chitinase</fullName>
    </recommendedName>
</protein>
<evidence type="ECO:0000256" key="8">
    <source>
        <dbReference type="RuleBase" id="RU004453"/>
    </source>
</evidence>
<name>A0A9P7GDR1_9AGAR</name>
<evidence type="ECO:0008006" key="13">
    <source>
        <dbReference type="Google" id="ProtNLM"/>
    </source>
</evidence>
<dbReference type="AlphaFoldDB" id="A0A9P7GDR1"/>
<dbReference type="PROSITE" id="PS01095">
    <property type="entry name" value="GH18_1"/>
    <property type="match status" value="1"/>
</dbReference>
<dbReference type="EMBL" id="JABCKV010000048">
    <property type="protein sequence ID" value="KAG5645132.1"/>
    <property type="molecule type" value="Genomic_DNA"/>
</dbReference>
<dbReference type="InterPro" id="IPR017853">
    <property type="entry name" value="GH"/>
</dbReference>
<comment type="similarity">
    <text evidence="8">Belongs to the glycosyl hydrolase 18 family.</text>
</comment>
<dbReference type="CDD" id="cd06093">
    <property type="entry name" value="PX_domain"/>
    <property type="match status" value="1"/>
</dbReference>
<dbReference type="InterPro" id="IPR011583">
    <property type="entry name" value="Chitinase_II/V-like_cat"/>
</dbReference>
<dbReference type="OrthoDB" id="73875at2759"/>
<keyword evidence="3" id="KW-0146">Chitin degradation</keyword>
<sequence length="518" mass="56012">MATVQSISIFAHTTSSSPNPHILYLVKAVFENGQQYQVLRRYSQFVALHEYLGDSFTLPPKRIFTNAIVPSTWIDDKLIAERKAGLEGYLNHLKAAPEIKTNIAFLQFLSHPSFDVNSLSANVKSLMTSCNVTAVGRVSGDTTIPIAAAYYPTWSAWENPPNRIDFSKFDILFFAFATPNASSGLNWDEGSEDTLRTLVSAARQSRKGTKIVLSVGNIHLTFYFAINVADLGVIGGWGGSYWFNNATKDATNRSKFNNALVAAVNNFGLDGIDIDWEYPNSEGSGNPHSPADSANLLALLKQLRSSLGPSKIISAAVAHMPWLGANGKPLTNVSEYAKVMSFVNIMNYDVSGASANPGPNAPLGNLCGTSKLPQASAQAAFAQWTRAGFPPSKLMLGLALYGYVSKSTAKRLSSSVMPDSSVIAIPHPRGPFKDLSTAAPNGDLSTMWGQQIAFRQLVQFGALKKRADGNYDGANGYTHCDKTKFARKSGMAGCFTWSLDQDDGLALHSVMRTNLGRT</sequence>
<dbReference type="Gene3D" id="3.20.20.80">
    <property type="entry name" value="Glycosidases"/>
    <property type="match status" value="1"/>
</dbReference>
<dbReference type="GO" id="GO:0008843">
    <property type="term" value="F:endochitinase activity"/>
    <property type="evidence" value="ECO:0007669"/>
    <property type="project" value="UniProtKB-EC"/>
</dbReference>
<dbReference type="Pfam" id="PF00787">
    <property type="entry name" value="PX"/>
    <property type="match status" value="1"/>
</dbReference>
<dbReference type="Proteomes" id="UP000775547">
    <property type="component" value="Unassembled WGS sequence"/>
</dbReference>
<organism evidence="11 12">
    <name type="scientific">Asterophora parasitica</name>
    <dbReference type="NCBI Taxonomy" id="117018"/>
    <lineage>
        <taxon>Eukaryota</taxon>
        <taxon>Fungi</taxon>
        <taxon>Dikarya</taxon>
        <taxon>Basidiomycota</taxon>
        <taxon>Agaricomycotina</taxon>
        <taxon>Agaricomycetes</taxon>
        <taxon>Agaricomycetidae</taxon>
        <taxon>Agaricales</taxon>
        <taxon>Tricholomatineae</taxon>
        <taxon>Lyophyllaceae</taxon>
        <taxon>Asterophora</taxon>
    </lineage>
</organism>
<evidence type="ECO:0000259" key="10">
    <source>
        <dbReference type="PROSITE" id="PS51910"/>
    </source>
</evidence>
<dbReference type="InterPro" id="IPR036871">
    <property type="entry name" value="PX_dom_sf"/>
</dbReference>
<evidence type="ECO:0000256" key="5">
    <source>
        <dbReference type="ARBA" id="ARBA00023295"/>
    </source>
</evidence>
<dbReference type="GO" id="GO:0035091">
    <property type="term" value="F:phosphatidylinositol binding"/>
    <property type="evidence" value="ECO:0007669"/>
    <property type="project" value="InterPro"/>
</dbReference>
<evidence type="ECO:0000256" key="2">
    <source>
        <dbReference type="ARBA" id="ARBA00022801"/>
    </source>
</evidence>
<reference evidence="11" key="1">
    <citation type="submission" date="2020-07" db="EMBL/GenBank/DDBJ databases">
        <authorList>
            <person name="Nieuwenhuis M."/>
            <person name="Van De Peppel L.J.J."/>
        </authorList>
    </citation>
    <scope>NUCLEOTIDE SEQUENCE</scope>
    <source>
        <strain evidence="11">AP01</strain>
        <tissue evidence="11">Mycelium</tissue>
    </source>
</reference>
<dbReference type="Gene3D" id="3.30.1520.10">
    <property type="entry name" value="Phox-like domain"/>
    <property type="match status" value="1"/>
</dbReference>
<keyword evidence="12" id="KW-1185">Reference proteome</keyword>
<evidence type="ECO:0000256" key="3">
    <source>
        <dbReference type="ARBA" id="ARBA00023024"/>
    </source>
</evidence>
<evidence type="ECO:0000259" key="9">
    <source>
        <dbReference type="PROSITE" id="PS50195"/>
    </source>
</evidence>